<evidence type="ECO:0000313" key="1">
    <source>
        <dbReference type="EMBL" id="KKL76276.1"/>
    </source>
</evidence>
<dbReference type="EMBL" id="LAZR01024098">
    <property type="protein sequence ID" value="KKL76276.1"/>
    <property type="molecule type" value="Genomic_DNA"/>
</dbReference>
<protein>
    <submittedName>
        <fullName evidence="1">Uncharacterized protein</fullName>
    </submittedName>
</protein>
<accession>A0A0F9FCY4</accession>
<organism evidence="1">
    <name type="scientific">marine sediment metagenome</name>
    <dbReference type="NCBI Taxonomy" id="412755"/>
    <lineage>
        <taxon>unclassified sequences</taxon>
        <taxon>metagenomes</taxon>
        <taxon>ecological metagenomes</taxon>
    </lineage>
</organism>
<dbReference type="AlphaFoldDB" id="A0A0F9FCY4"/>
<reference evidence="1" key="1">
    <citation type="journal article" date="2015" name="Nature">
        <title>Complex archaea that bridge the gap between prokaryotes and eukaryotes.</title>
        <authorList>
            <person name="Spang A."/>
            <person name="Saw J.H."/>
            <person name="Jorgensen S.L."/>
            <person name="Zaremba-Niedzwiedzka K."/>
            <person name="Martijn J."/>
            <person name="Lind A.E."/>
            <person name="van Eijk R."/>
            <person name="Schleper C."/>
            <person name="Guy L."/>
            <person name="Ettema T.J."/>
        </authorList>
    </citation>
    <scope>NUCLEOTIDE SEQUENCE</scope>
</reference>
<name>A0A0F9FCY4_9ZZZZ</name>
<gene>
    <name evidence="1" type="ORF">LCGC14_2046550</name>
</gene>
<sequence length="79" mass="9320">MTTKMHFFILKEKKLHYICNQACGVSESKITNDYFKVTCKNCKDILERDILKVPVKKRTEGEHRVLVKRFGGVRQYLLT</sequence>
<proteinExistence type="predicted"/>
<comment type="caution">
    <text evidence="1">The sequence shown here is derived from an EMBL/GenBank/DDBJ whole genome shotgun (WGS) entry which is preliminary data.</text>
</comment>
<feature type="non-terminal residue" evidence="1">
    <location>
        <position position="79"/>
    </location>
</feature>